<gene>
    <name evidence="1" type="ORF">Q8A64_15915</name>
</gene>
<protein>
    <submittedName>
        <fullName evidence="1">DUF1415 domain-containing protein</fullName>
    </submittedName>
</protein>
<reference evidence="1 2" key="1">
    <citation type="submission" date="2023-08" db="EMBL/GenBank/DDBJ databases">
        <title>Oxalobacteraceae gen .nov., isolated from river sludge outside the plant.</title>
        <authorList>
            <person name="Zhao S.Y."/>
        </authorList>
    </citation>
    <scope>NUCLEOTIDE SEQUENCE [LARGE SCALE GENOMIC DNA]</scope>
    <source>
        <strain evidence="1 2">R-40</strain>
    </source>
</reference>
<evidence type="ECO:0000313" key="2">
    <source>
        <dbReference type="Proteomes" id="UP001225596"/>
    </source>
</evidence>
<dbReference type="Pfam" id="PF07209">
    <property type="entry name" value="DUF1415"/>
    <property type="match status" value="1"/>
</dbReference>
<proteinExistence type="predicted"/>
<dbReference type="EMBL" id="JAUYVH010000013">
    <property type="protein sequence ID" value="MDQ9171901.1"/>
    <property type="molecule type" value="Genomic_DNA"/>
</dbReference>
<comment type="caution">
    <text evidence="1">The sequence shown here is derived from an EMBL/GenBank/DDBJ whole genome shotgun (WGS) entry which is preliminary data.</text>
</comment>
<dbReference type="InterPro" id="IPR009858">
    <property type="entry name" value="DUF1415"/>
</dbReference>
<accession>A0ABU1BU20</accession>
<sequence length="204" mass="23009">MNTKQSSVVPHREHELVITEIRKWVQHAVIGLNLCPFAKAVHTKERIRYVVSDASDPERLCEDLCRELQMLHTSNPAQIETTLLVHPHVLNDFLDYNDFLDVADAIIEDMHLAGEIQIASFHPNYQFAGTSADAVENYTNRSPYPMLQLLRESSIEAAAASYPDASEIYERNIETLHALGMSGLRDLGVFKLAEQIEAANKPKK</sequence>
<dbReference type="RefSeq" id="WP_338437877.1">
    <property type="nucleotide sequence ID" value="NZ_JAUYVH010000013.1"/>
</dbReference>
<name>A0ABU1BU20_9BURK</name>
<dbReference type="Proteomes" id="UP001225596">
    <property type="component" value="Unassembled WGS sequence"/>
</dbReference>
<organism evidence="1 2">
    <name type="scientific">Keguizhuia sedimenti</name>
    <dbReference type="NCBI Taxonomy" id="3064264"/>
    <lineage>
        <taxon>Bacteria</taxon>
        <taxon>Pseudomonadati</taxon>
        <taxon>Pseudomonadota</taxon>
        <taxon>Betaproteobacteria</taxon>
        <taxon>Burkholderiales</taxon>
        <taxon>Oxalobacteraceae</taxon>
        <taxon>Keguizhuia</taxon>
    </lineage>
</organism>
<evidence type="ECO:0000313" key="1">
    <source>
        <dbReference type="EMBL" id="MDQ9171901.1"/>
    </source>
</evidence>
<keyword evidence="2" id="KW-1185">Reference proteome</keyword>